<feature type="compositionally biased region" description="Low complexity" evidence="1">
    <location>
        <begin position="112"/>
        <end position="125"/>
    </location>
</feature>
<dbReference type="EMBL" id="KZ678130">
    <property type="protein sequence ID" value="PSN72414.1"/>
    <property type="molecule type" value="Genomic_DNA"/>
</dbReference>
<evidence type="ECO:0000313" key="2">
    <source>
        <dbReference type="EMBL" id="PSN72414.1"/>
    </source>
</evidence>
<evidence type="ECO:0000313" key="3">
    <source>
        <dbReference type="Proteomes" id="UP000240883"/>
    </source>
</evidence>
<reference evidence="2 3" key="1">
    <citation type="journal article" date="2018" name="Front. Microbiol.">
        <title>Genome-Wide Analysis of Corynespora cassiicola Leaf Fall Disease Putative Effectors.</title>
        <authorList>
            <person name="Lopez D."/>
            <person name="Ribeiro S."/>
            <person name="Label P."/>
            <person name="Fumanal B."/>
            <person name="Venisse J.S."/>
            <person name="Kohler A."/>
            <person name="de Oliveira R.R."/>
            <person name="Labutti K."/>
            <person name="Lipzen A."/>
            <person name="Lail K."/>
            <person name="Bauer D."/>
            <person name="Ohm R.A."/>
            <person name="Barry K.W."/>
            <person name="Spatafora J."/>
            <person name="Grigoriev I.V."/>
            <person name="Martin F.M."/>
            <person name="Pujade-Renaud V."/>
        </authorList>
    </citation>
    <scope>NUCLEOTIDE SEQUENCE [LARGE SCALE GENOMIC DNA]</scope>
    <source>
        <strain evidence="2 3">Philippines</strain>
    </source>
</reference>
<dbReference type="AlphaFoldDB" id="A0A2T2P406"/>
<protein>
    <submittedName>
        <fullName evidence="2">Uncharacterized protein</fullName>
    </submittedName>
</protein>
<feature type="region of interest" description="Disordered" evidence="1">
    <location>
        <begin position="76"/>
        <end position="176"/>
    </location>
</feature>
<evidence type="ECO:0000256" key="1">
    <source>
        <dbReference type="SAM" id="MobiDB-lite"/>
    </source>
</evidence>
<name>A0A2T2P406_CORCC</name>
<keyword evidence="3" id="KW-1185">Reference proteome</keyword>
<sequence>MANKLYESLEREELQIRAHQKCRAVVHITVTSPTRRTCFFQTVHTINCFCIPGHCLNAWPRHRTMVAPTQRTLQNNLAPKRSSTHENSPQPPLSTPLSSSSPTPPAPPPDPSRASARAHSSASAPSHPPACASPPPQQPPQAPPPFQQRHRSPLPSPSQQRHQTPPPPPSSLPPTP</sequence>
<dbReference type="PRINTS" id="PR01217">
    <property type="entry name" value="PRICHEXTENSN"/>
</dbReference>
<feature type="compositionally biased region" description="Pro residues" evidence="1">
    <location>
        <begin position="102"/>
        <end position="111"/>
    </location>
</feature>
<gene>
    <name evidence="2" type="ORF">BS50DRAFT_583954</name>
</gene>
<organism evidence="2 3">
    <name type="scientific">Corynespora cassiicola Philippines</name>
    <dbReference type="NCBI Taxonomy" id="1448308"/>
    <lineage>
        <taxon>Eukaryota</taxon>
        <taxon>Fungi</taxon>
        <taxon>Dikarya</taxon>
        <taxon>Ascomycota</taxon>
        <taxon>Pezizomycotina</taxon>
        <taxon>Dothideomycetes</taxon>
        <taxon>Pleosporomycetidae</taxon>
        <taxon>Pleosporales</taxon>
        <taxon>Corynesporascaceae</taxon>
        <taxon>Corynespora</taxon>
    </lineage>
</organism>
<proteinExistence type="predicted"/>
<accession>A0A2T2P406</accession>
<feature type="compositionally biased region" description="Pro residues" evidence="1">
    <location>
        <begin position="164"/>
        <end position="176"/>
    </location>
</feature>
<feature type="compositionally biased region" description="Pro residues" evidence="1">
    <location>
        <begin position="126"/>
        <end position="146"/>
    </location>
</feature>
<dbReference type="Proteomes" id="UP000240883">
    <property type="component" value="Unassembled WGS sequence"/>
</dbReference>